<name>A0ABV0Q1K3_9TELE</name>
<organism evidence="1 2">
    <name type="scientific">Goodea atripinnis</name>
    <dbReference type="NCBI Taxonomy" id="208336"/>
    <lineage>
        <taxon>Eukaryota</taxon>
        <taxon>Metazoa</taxon>
        <taxon>Chordata</taxon>
        <taxon>Craniata</taxon>
        <taxon>Vertebrata</taxon>
        <taxon>Euteleostomi</taxon>
        <taxon>Actinopterygii</taxon>
        <taxon>Neopterygii</taxon>
        <taxon>Teleostei</taxon>
        <taxon>Neoteleostei</taxon>
        <taxon>Acanthomorphata</taxon>
        <taxon>Ovalentaria</taxon>
        <taxon>Atherinomorphae</taxon>
        <taxon>Cyprinodontiformes</taxon>
        <taxon>Goodeidae</taxon>
        <taxon>Goodea</taxon>
    </lineage>
</organism>
<evidence type="ECO:0000313" key="2">
    <source>
        <dbReference type="Proteomes" id="UP001476798"/>
    </source>
</evidence>
<dbReference type="Proteomes" id="UP001476798">
    <property type="component" value="Unassembled WGS sequence"/>
</dbReference>
<gene>
    <name evidence="1" type="ORF">GOODEAATRI_026956</name>
</gene>
<proteinExistence type="predicted"/>
<evidence type="ECO:0000313" key="1">
    <source>
        <dbReference type="EMBL" id="MEQ2189609.1"/>
    </source>
</evidence>
<dbReference type="EMBL" id="JAHRIO010093396">
    <property type="protein sequence ID" value="MEQ2189609.1"/>
    <property type="molecule type" value="Genomic_DNA"/>
</dbReference>
<keyword evidence="2" id="KW-1185">Reference proteome</keyword>
<accession>A0ABV0Q1K3</accession>
<protein>
    <submittedName>
        <fullName evidence="1">Uncharacterized protein</fullName>
    </submittedName>
</protein>
<comment type="caution">
    <text evidence="1">The sequence shown here is derived from an EMBL/GenBank/DDBJ whole genome shotgun (WGS) entry which is preliminary data.</text>
</comment>
<reference evidence="1 2" key="1">
    <citation type="submission" date="2021-06" db="EMBL/GenBank/DDBJ databases">
        <authorList>
            <person name="Palmer J.M."/>
        </authorList>
    </citation>
    <scope>NUCLEOTIDE SEQUENCE [LARGE SCALE GENOMIC DNA]</scope>
    <source>
        <strain evidence="1 2">GA_2019</strain>
        <tissue evidence="1">Muscle</tissue>
    </source>
</reference>
<sequence length="134" mass="15537">MLFRVNEATWEELNTERKPVKRCFSKHAELKTRTKSNVKVRYDFPSTSQLCNSLLQVHHICTCNVTIFKLVMYNLPCRSKLQQTKRSTERIIGLTFPPSRTSRTPSRVRKGAANILQIPHILDTNCLDFDDSIN</sequence>